<keyword evidence="1" id="KW-0812">Transmembrane</keyword>
<dbReference type="AlphaFoldDB" id="A0A165SAQ7"/>
<name>A0A165SAQ7_9APHY</name>
<proteinExistence type="predicted"/>
<evidence type="ECO:0000259" key="2">
    <source>
        <dbReference type="Pfam" id="PF20151"/>
    </source>
</evidence>
<gene>
    <name evidence="3" type="ORF">DAEQUDRAFT_95871</name>
</gene>
<evidence type="ECO:0000256" key="1">
    <source>
        <dbReference type="SAM" id="Phobius"/>
    </source>
</evidence>
<dbReference type="EMBL" id="KV429044">
    <property type="protein sequence ID" value="KZT71742.1"/>
    <property type="molecule type" value="Genomic_DNA"/>
</dbReference>
<reference evidence="3 4" key="1">
    <citation type="journal article" date="2016" name="Mol. Biol. Evol.">
        <title>Comparative Genomics of Early-Diverging Mushroom-Forming Fungi Provides Insights into the Origins of Lignocellulose Decay Capabilities.</title>
        <authorList>
            <person name="Nagy L.G."/>
            <person name="Riley R."/>
            <person name="Tritt A."/>
            <person name="Adam C."/>
            <person name="Daum C."/>
            <person name="Floudas D."/>
            <person name="Sun H."/>
            <person name="Yadav J.S."/>
            <person name="Pangilinan J."/>
            <person name="Larsson K.H."/>
            <person name="Matsuura K."/>
            <person name="Barry K."/>
            <person name="Labutti K."/>
            <person name="Kuo R."/>
            <person name="Ohm R.A."/>
            <person name="Bhattacharya S.S."/>
            <person name="Shirouzu T."/>
            <person name="Yoshinaga Y."/>
            <person name="Martin F.M."/>
            <person name="Grigoriev I.V."/>
            <person name="Hibbett D.S."/>
        </authorList>
    </citation>
    <scope>NUCLEOTIDE SEQUENCE [LARGE SCALE GENOMIC DNA]</scope>
    <source>
        <strain evidence="3 4">L-15889</strain>
    </source>
</reference>
<dbReference type="InterPro" id="IPR045340">
    <property type="entry name" value="DUF6533"/>
</dbReference>
<evidence type="ECO:0000313" key="4">
    <source>
        <dbReference type="Proteomes" id="UP000076727"/>
    </source>
</evidence>
<feature type="transmembrane region" description="Helical" evidence="1">
    <location>
        <begin position="61"/>
        <end position="81"/>
    </location>
</feature>
<keyword evidence="1" id="KW-1133">Transmembrane helix</keyword>
<organism evidence="3 4">
    <name type="scientific">Daedalea quercina L-15889</name>
    <dbReference type="NCBI Taxonomy" id="1314783"/>
    <lineage>
        <taxon>Eukaryota</taxon>
        <taxon>Fungi</taxon>
        <taxon>Dikarya</taxon>
        <taxon>Basidiomycota</taxon>
        <taxon>Agaricomycotina</taxon>
        <taxon>Agaricomycetes</taxon>
        <taxon>Polyporales</taxon>
        <taxon>Fomitopsis</taxon>
    </lineage>
</organism>
<dbReference type="Pfam" id="PF20151">
    <property type="entry name" value="DUF6533"/>
    <property type="match status" value="1"/>
</dbReference>
<sequence>MSQVAYADLVALYQQNAPASFQYDCAQAAIIAVLAYEYAITFRDEVSSVWRRKATSTGIFCLNRLIMIGLVAAYMLDMFTWTTSSLPGRVAAICRSRAPDVHGMGSGVSPACLCSQSRQLVRRCCNLGIRLGSCGVQSLRLQSDHLCSCRSITRIDSMYRDPQVLECCCTEVSV</sequence>
<accession>A0A165SAQ7</accession>
<evidence type="ECO:0000313" key="3">
    <source>
        <dbReference type="EMBL" id="KZT71742.1"/>
    </source>
</evidence>
<dbReference type="Proteomes" id="UP000076727">
    <property type="component" value="Unassembled WGS sequence"/>
</dbReference>
<keyword evidence="4" id="KW-1185">Reference proteome</keyword>
<protein>
    <recommendedName>
        <fullName evidence="2">DUF6533 domain-containing protein</fullName>
    </recommendedName>
</protein>
<feature type="domain" description="DUF6533" evidence="2">
    <location>
        <begin position="25"/>
        <end position="68"/>
    </location>
</feature>
<dbReference type="OrthoDB" id="2745134at2759"/>
<keyword evidence="1" id="KW-0472">Membrane</keyword>